<feature type="region of interest" description="Disordered" evidence="1">
    <location>
        <begin position="158"/>
        <end position="197"/>
    </location>
</feature>
<organism evidence="2 3">
    <name type="scientific">Novymonas esmeraldas</name>
    <dbReference type="NCBI Taxonomy" id="1808958"/>
    <lineage>
        <taxon>Eukaryota</taxon>
        <taxon>Discoba</taxon>
        <taxon>Euglenozoa</taxon>
        <taxon>Kinetoplastea</taxon>
        <taxon>Metakinetoplastina</taxon>
        <taxon>Trypanosomatida</taxon>
        <taxon>Trypanosomatidae</taxon>
        <taxon>Novymonas</taxon>
    </lineage>
</organism>
<proteinExistence type="predicted"/>
<dbReference type="AlphaFoldDB" id="A0AAW0F076"/>
<reference evidence="2 3" key="1">
    <citation type="journal article" date="2021" name="MBio">
        <title>A New Model Trypanosomatid, Novymonas esmeraldas: Genomic Perception of Its 'Candidatus Pandoraea novymonadis' Endosymbiont.</title>
        <authorList>
            <person name="Zakharova A."/>
            <person name="Saura A."/>
            <person name="Butenko A."/>
            <person name="Podesvova L."/>
            <person name="Warmusova S."/>
            <person name="Kostygov A.Y."/>
            <person name="Nenarokova A."/>
            <person name="Lukes J."/>
            <person name="Opperdoes F.R."/>
            <person name="Yurchenko V."/>
        </authorList>
    </citation>
    <scope>NUCLEOTIDE SEQUENCE [LARGE SCALE GENOMIC DNA]</scope>
    <source>
        <strain evidence="2 3">E262AT.01</strain>
    </source>
</reference>
<dbReference type="Proteomes" id="UP001430356">
    <property type="component" value="Unassembled WGS sequence"/>
</dbReference>
<feature type="compositionally biased region" description="Low complexity" evidence="1">
    <location>
        <begin position="158"/>
        <end position="167"/>
    </location>
</feature>
<sequence>MLARPTTRSRLSALQQSPCTTTSTAVALPALAPGGWHWSSAYAVHVSHPADGSCTGDVTNSSCRDRPPHDPGTDTSVPFTGARAHRYSPAVCTPVACTDTDVLDTAAHAPCSLDTALQSRAVLNPGSSASALRSCSSAIAPGTPAMNVVPRTSKYAGATTSTAATGASPPPPAAATHSVYAPSASASPASLHTSSAP</sequence>
<protein>
    <submittedName>
        <fullName evidence="2">Uncharacterized protein</fullName>
    </submittedName>
</protein>
<dbReference type="EMBL" id="JAECZO010000622">
    <property type="protein sequence ID" value="KAK7199560.1"/>
    <property type="molecule type" value="Genomic_DNA"/>
</dbReference>
<evidence type="ECO:0000256" key="1">
    <source>
        <dbReference type="SAM" id="MobiDB-lite"/>
    </source>
</evidence>
<gene>
    <name evidence="2" type="ORF">NESM_000934600</name>
</gene>
<accession>A0AAW0F076</accession>
<feature type="compositionally biased region" description="Low complexity" evidence="1">
    <location>
        <begin position="181"/>
        <end position="197"/>
    </location>
</feature>
<comment type="caution">
    <text evidence="2">The sequence shown here is derived from an EMBL/GenBank/DDBJ whole genome shotgun (WGS) entry which is preliminary data.</text>
</comment>
<name>A0AAW0F076_9TRYP</name>
<evidence type="ECO:0000313" key="3">
    <source>
        <dbReference type="Proteomes" id="UP001430356"/>
    </source>
</evidence>
<evidence type="ECO:0000313" key="2">
    <source>
        <dbReference type="EMBL" id="KAK7199560.1"/>
    </source>
</evidence>
<keyword evidence="3" id="KW-1185">Reference proteome</keyword>